<gene>
    <name evidence="1" type="ORF">HUJ06_028839</name>
</gene>
<organism evidence="1 2">
    <name type="scientific">Nelumbo nucifera</name>
    <name type="common">Sacred lotus</name>
    <dbReference type="NCBI Taxonomy" id="4432"/>
    <lineage>
        <taxon>Eukaryota</taxon>
        <taxon>Viridiplantae</taxon>
        <taxon>Streptophyta</taxon>
        <taxon>Embryophyta</taxon>
        <taxon>Tracheophyta</taxon>
        <taxon>Spermatophyta</taxon>
        <taxon>Magnoliopsida</taxon>
        <taxon>Proteales</taxon>
        <taxon>Nelumbonaceae</taxon>
        <taxon>Nelumbo</taxon>
    </lineage>
</organism>
<reference evidence="1 2" key="1">
    <citation type="journal article" date="2020" name="Mol. Biol. Evol.">
        <title>Distinct Expression and Methylation Patterns for Genes with Different Fates following a Single Whole-Genome Duplication in Flowering Plants.</title>
        <authorList>
            <person name="Shi T."/>
            <person name="Rahmani R.S."/>
            <person name="Gugger P.F."/>
            <person name="Wang M."/>
            <person name="Li H."/>
            <person name="Zhang Y."/>
            <person name="Li Z."/>
            <person name="Wang Q."/>
            <person name="Van de Peer Y."/>
            <person name="Marchal K."/>
            <person name="Chen J."/>
        </authorList>
    </citation>
    <scope>NUCLEOTIDE SEQUENCE [LARGE SCALE GENOMIC DNA]</scope>
    <source>
        <tissue evidence="1">Leaf</tissue>
    </source>
</reference>
<comment type="caution">
    <text evidence="1">The sequence shown here is derived from an EMBL/GenBank/DDBJ whole genome shotgun (WGS) entry which is preliminary data.</text>
</comment>
<protein>
    <submittedName>
        <fullName evidence="1">Uncharacterized protein</fullName>
    </submittedName>
</protein>
<dbReference type="AlphaFoldDB" id="A0A822Y6Y7"/>
<dbReference type="Proteomes" id="UP000607653">
    <property type="component" value="Unassembled WGS sequence"/>
</dbReference>
<name>A0A822Y6Y7_NELNU</name>
<keyword evidence="2" id="KW-1185">Reference proteome</keyword>
<accession>A0A822Y6Y7</accession>
<dbReference type="EMBL" id="DUZY01000002">
    <property type="protein sequence ID" value="DAD27371.1"/>
    <property type="molecule type" value="Genomic_DNA"/>
</dbReference>
<sequence>MVLIGFGNTNLARLLSSASENRTSSSPEKEDRYYTTRASFGFNDNNAKILMDAREDKGFV</sequence>
<evidence type="ECO:0000313" key="1">
    <source>
        <dbReference type="EMBL" id="DAD27371.1"/>
    </source>
</evidence>
<evidence type="ECO:0000313" key="2">
    <source>
        <dbReference type="Proteomes" id="UP000607653"/>
    </source>
</evidence>
<proteinExistence type="predicted"/>